<evidence type="ECO:0000259" key="6">
    <source>
        <dbReference type="Pfam" id="PF04542"/>
    </source>
</evidence>
<dbReference type="InterPro" id="IPR036388">
    <property type="entry name" value="WH-like_DNA-bd_sf"/>
</dbReference>
<evidence type="ECO:0000256" key="5">
    <source>
        <dbReference type="SAM" id="MobiDB-lite"/>
    </source>
</evidence>
<keyword evidence="9" id="KW-1185">Reference proteome</keyword>
<keyword evidence="4" id="KW-0804">Transcription</keyword>
<gene>
    <name evidence="8" type="ORF">C3942_11635</name>
</gene>
<dbReference type="Proteomes" id="UP000238220">
    <property type="component" value="Unassembled WGS sequence"/>
</dbReference>
<dbReference type="GO" id="GO:0006352">
    <property type="term" value="P:DNA-templated transcription initiation"/>
    <property type="evidence" value="ECO:0007669"/>
    <property type="project" value="InterPro"/>
</dbReference>
<evidence type="ECO:0000256" key="1">
    <source>
        <dbReference type="ARBA" id="ARBA00010641"/>
    </source>
</evidence>
<dbReference type="InterPro" id="IPR013249">
    <property type="entry name" value="RNA_pol_sigma70_r4_t2"/>
</dbReference>
<dbReference type="GO" id="GO:0003677">
    <property type="term" value="F:DNA binding"/>
    <property type="evidence" value="ECO:0007669"/>
    <property type="project" value="InterPro"/>
</dbReference>
<dbReference type="PANTHER" id="PTHR43133">
    <property type="entry name" value="RNA POLYMERASE ECF-TYPE SIGMA FACTO"/>
    <property type="match status" value="1"/>
</dbReference>
<protein>
    <submittedName>
        <fullName evidence="8">RNA polymerase subunit sigma-24</fullName>
    </submittedName>
</protein>
<dbReference type="Pfam" id="PF08281">
    <property type="entry name" value="Sigma70_r4_2"/>
    <property type="match status" value="1"/>
</dbReference>
<organism evidence="8 9">
    <name type="scientific">Solimonas fluminis</name>
    <dbReference type="NCBI Taxonomy" id="2086571"/>
    <lineage>
        <taxon>Bacteria</taxon>
        <taxon>Pseudomonadati</taxon>
        <taxon>Pseudomonadota</taxon>
        <taxon>Gammaproteobacteria</taxon>
        <taxon>Nevskiales</taxon>
        <taxon>Nevskiaceae</taxon>
        <taxon>Solimonas</taxon>
    </lineage>
</organism>
<dbReference type="Gene3D" id="1.10.10.10">
    <property type="entry name" value="Winged helix-like DNA-binding domain superfamily/Winged helix DNA-binding domain"/>
    <property type="match status" value="1"/>
</dbReference>
<dbReference type="SUPFAM" id="SSF88946">
    <property type="entry name" value="Sigma2 domain of RNA polymerase sigma factors"/>
    <property type="match status" value="1"/>
</dbReference>
<dbReference type="InterPro" id="IPR007627">
    <property type="entry name" value="RNA_pol_sigma70_r2"/>
</dbReference>
<proteinExistence type="inferred from homology"/>
<sequence length="219" mass="23696">MDKSLTPGAVAGLPRASQPPPRAGSPMPEGAKEPDFLADLIVATGQGNDRAFRRLYEAASPILLGLLIRRLGRRDMAEDVLQECFLRIWQKASTYDPSRGSAMAWLAAVARNQGIDALRKKVPEECFDELESIAAAQADDGVDLERETDVALALRRLAAPLAALPATVRDSILLTCYAGHSHAEGARILGAPLGTIKSWVRRGLEQLRIETLTPADKIH</sequence>
<feature type="domain" description="RNA polymerase sigma factor 70 region 4 type 2" evidence="7">
    <location>
        <begin position="161"/>
        <end position="207"/>
    </location>
</feature>
<dbReference type="SUPFAM" id="SSF88659">
    <property type="entry name" value="Sigma3 and sigma4 domains of RNA polymerase sigma factors"/>
    <property type="match status" value="1"/>
</dbReference>
<feature type="region of interest" description="Disordered" evidence="5">
    <location>
        <begin position="1"/>
        <end position="30"/>
    </location>
</feature>
<dbReference type="GO" id="GO:0016987">
    <property type="term" value="F:sigma factor activity"/>
    <property type="evidence" value="ECO:0007669"/>
    <property type="project" value="UniProtKB-KW"/>
</dbReference>
<dbReference type="InterPro" id="IPR014284">
    <property type="entry name" value="RNA_pol_sigma-70_dom"/>
</dbReference>
<dbReference type="PANTHER" id="PTHR43133:SF62">
    <property type="entry name" value="RNA POLYMERASE SIGMA FACTOR SIGZ"/>
    <property type="match status" value="1"/>
</dbReference>
<dbReference type="Gene3D" id="1.10.1740.10">
    <property type="match status" value="1"/>
</dbReference>
<dbReference type="NCBIfam" id="TIGR02937">
    <property type="entry name" value="sigma70-ECF"/>
    <property type="match status" value="1"/>
</dbReference>
<evidence type="ECO:0000313" key="8">
    <source>
        <dbReference type="EMBL" id="PPE74033.1"/>
    </source>
</evidence>
<evidence type="ECO:0000256" key="3">
    <source>
        <dbReference type="ARBA" id="ARBA00023082"/>
    </source>
</evidence>
<keyword evidence="2" id="KW-0805">Transcription regulation</keyword>
<dbReference type="OrthoDB" id="9784272at2"/>
<keyword evidence="3" id="KW-0731">Sigma factor</keyword>
<feature type="domain" description="RNA polymerase sigma-70 region 2" evidence="6">
    <location>
        <begin position="55"/>
        <end position="121"/>
    </location>
</feature>
<accession>A0A2S5TG97</accession>
<reference evidence="8 9" key="1">
    <citation type="submission" date="2018-02" db="EMBL/GenBank/DDBJ databases">
        <title>Genome sequencing of Solimonas sp. HR-BB.</title>
        <authorList>
            <person name="Lee Y."/>
            <person name="Jeon C.O."/>
        </authorList>
    </citation>
    <scope>NUCLEOTIDE SEQUENCE [LARGE SCALE GENOMIC DNA]</scope>
    <source>
        <strain evidence="8 9">HR-BB</strain>
    </source>
</reference>
<evidence type="ECO:0000313" key="9">
    <source>
        <dbReference type="Proteomes" id="UP000238220"/>
    </source>
</evidence>
<dbReference type="InterPro" id="IPR039425">
    <property type="entry name" value="RNA_pol_sigma-70-like"/>
</dbReference>
<comment type="caution">
    <text evidence="8">The sequence shown here is derived from an EMBL/GenBank/DDBJ whole genome shotgun (WGS) entry which is preliminary data.</text>
</comment>
<evidence type="ECO:0000259" key="7">
    <source>
        <dbReference type="Pfam" id="PF08281"/>
    </source>
</evidence>
<dbReference type="AlphaFoldDB" id="A0A2S5TG97"/>
<dbReference type="EMBL" id="PSNW01000005">
    <property type="protein sequence ID" value="PPE74033.1"/>
    <property type="molecule type" value="Genomic_DNA"/>
</dbReference>
<evidence type="ECO:0000256" key="2">
    <source>
        <dbReference type="ARBA" id="ARBA00023015"/>
    </source>
</evidence>
<dbReference type="InterPro" id="IPR013325">
    <property type="entry name" value="RNA_pol_sigma_r2"/>
</dbReference>
<evidence type="ECO:0000256" key="4">
    <source>
        <dbReference type="ARBA" id="ARBA00023163"/>
    </source>
</evidence>
<dbReference type="Pfam" id="PF04542">
    <property type="entry name" value="Sigma70_r2"/>
    <property type="match status" value="1"/>
</dbReference>
<name>A0A2S5TG97_9GAMM</name>
<dbReference type="InterPro" id="IPR013324">
    <property type="entry name" value="RNA_pol_sigma_r3/r4-like"/>
</dbReference>
<comment type="similarity">
    <text evidence="1">Belongs to the sigma-70 factor family. ECF subfamily.</text>
</comment>